<organism evidence="10">
    <name type="scientific">Aceria tosichella</name>
    <name type="common">wheat curl mite</name>
    <dbReference type="NCBI Taxonomy" id="561515"/>
    <lineage>
        <taxon>Eukaryota</taxon>
        <taxon>Metazoa</taxon>
        <taxon>Ecdysozoa</taxon>
        <taxon>Arthropoda</taxon>
        <taxon>Chelicerata</taxon>
        <taxon>Arachnida</taxon>
        <taxon>Acari</taxon>
        <taxon>Acariformes</taxon>
        <taxon>Trombidiformes</taxon>
        <taxon>Prostigmata</taxon>
        <taxon>Eupodina</taxon>
        <taxon>Eriophyoidea</taxon>
        <taxon>Eriophyidae</taxon>
        <taxon>Eriophyinae</taxon>
        <taxon>Aceriini</taxon>
        <taxon>Aceria</taxon>
    </lineage>
</organism>
<dbReference type="Pfam" id="PF12832">
    <property type="entry name" value="MFS_1_like"/>
    <property type="match status" value="1"/>
</dbReference>
<evidence type="ECO:0000313" key="9">
    <source>
        <dbReference type="EMBL" id="MDE49163.1"/>
    </source>
</evidence>
<comment type="subcellular location">
    <subcellularLocation>
        <location evidence="1">Membrane</location>
        <topology evidence="1">Multi-pass membrane protein</topology>
    </subcellularLocation>
</comment>
<feature type="domain" description="Major facilitator superfamily associated" evidence="8">
    <location>
        <begin position="90"/>
        <end position="509"/>
    </location>
</feature>
<feature type="transmembrane region" description="Helical" evidence="7">
    <location>
        <begin position="505"/>
        <end position="529"/>
    </location>
</feature>
<dbReference type="Gene3D" id="1.20.1250.20">
    <property type="entry name" value="MFS general substrate transporter like domains"/>
    <property type="match status" value="2"/>
</dbReference>
<evidence type="ECO:0000256" key="6">
    <source>
        <dbReference type="SAM" id="MobiDB-lite"/>
    </source>
</evidence>
<accession>A0A6G1SMC6</accession>
<feature type="transmembrane region" description="Helical" evidence="7">
    <location>
        <begin position="126"/>
        <end position="146"/>
    </location>
</feature>
<evidence type="ECO:0000256" key="5">
    <source>
        <dbReference type="ARBA" id="ARBA00023136"/>
    </source>
</evidence>
<keyword evidence="3 7" id="KW-0812">Transmembrane</keyword>
<name>A0A6G1SMC6_9ACAR</name>
<feature type="transmembrane region" description="Helical" evidence="7">
    <location>
        <begin position="309"/>
        <end position="329"/>
    </location>
</feature>
<dbReference type="PANTHER" id="PTHR16172:SF41">
    <property type="entry name" value="MAJOR FACILITATOR SUPERFAMILY DOMAIN-CONTAINING PROTEIN 6-LIKE"/>
    <property type="match status" value="1"/>
</dbReference>
<dbReference type="EMBL" id="GGYP01004392">
    <property type="protein sequence ID" value="MDE49163.1"/>
    <property type="molecule type" value="Transcribed_RNA"/>
</dbReference>
<feature type="transmembrane region" description="Helical" evidence="7">
    <location>
        <begin position="272"/>
        <end position="289"/>
    </location>
</feature>
<feature type="region of interest" description="Disordered" evidence="6">
    <location>
        <begin position="180"/>
        <end position="215"/>
    </location>
</feature>
<feature type="transmembrane region" description="Helical" evidence="7">
    <location>
        <begin position="414"/>
        <end position="434"/>
    </location>
</feature>
<feature type="compositionally biased region" description="Polar residues" evidence="6">
    <location>
        <begin position="180"/>
        <end position="193"/>
    </location>
</feature>
<keyword evidence="4 7" id="KW-1133">Transmembrane helix</keyword>
<dbReference type="AlphaFoldDB" id="A0A6G1SMC6"/>
<evidence type="ECO:0000256" key="7">
    <source>
        <dbReference type="SAM" id="Phobius"/>
    </source>
</evidence>
<dbReference type="GO" id="GO:0016020">
    <property type="term" value="C:membrane"/>
    <property type="evidence" value="ECO:0007669"/>
    <property type="project" value="UniProtKB-SubCell"/>
</dbReference>
<reference evidence="10" key="1">
    <citation type="submission" date="2018-10" db="EMBL/GenBank/DDBJ databases">
        <title>Transcriptome assembly of Aceria tosichella (Wheat curl mite) Type 2.</title>
        <authorList>
            <person name="Scully E.D."/>
            <person name="Geib S.M."/>
            <person name="Palmer N.A."/>
            <person name="Gupta A.K."/>
            <person name="Sarath G."/>
            <person name="Tatineni S."/>
        </authorList>
    </citation>
    <scope>NUCLEOTIDE SEQUENCE</scope>
    <source>
        <strain evidence="10">LincolnNE</strain>
    </source>
</reference>
<evidence type="ECO:0000313" key="10">
    <source>
        <dbReference type="EMBL" id="MDE51050.1"/>
    </source>
</evidence>
<feature type="transmembrane region" description="Helical" evidence="7">
    <location>
        <begin position="381"/>
        <end position="402"/>
    </location>
</feature>
<feature type="transmembrane region" description="Helical" evidence="7">
    <location>
        <begin position="155"/>
        <end position="174"/>
    </location>
</feature>
<protein>
    <submittedName>
        <fullName evidence="10">Major facilitator superfamily domain-containing protein 6</fullName>
    </submittedName>
</protein>
<evidence type="ECO:0000256" key="1">
    <source>
        <dbReference type="ARBA" id="ARBA00004141"/>
    </source>
</evidence>
<feature type="transmembrane region" description="Helical" evidence="7">
    <location>
        <begin position="231"/>
        <end position="252"/>
    </location>
</feature>
<dbReference type="InterPro" id="IPR024989">
    <property type="entry name" value="MFS_assoc_dom"/>
</dbReference>
<evidence type="ECO:0000259" key="8">
    <source>
        <dbReference type="Pfam" id="PF12832"/>
    </source>
</evidence>
<sequence>MNPQLKTSENLTDETMATCTDGQRRSVPQCTCNQQCLIHTQGQPKTTALSQIDLGPTKMCSGSADQSDTIEQASSNKANKNNSLINVPLIPLKMILFTWYAAGACLLPYMTLHMKQLGLNMAEMTAVYAILPIIQLLGTPIAGFIADKTGNYKSVLQLSLATCIVTTTLIQYAVPARKTSSNQPAVSTPPMSNATTSSMPTSGPSTTPASGMPDYGHEQDNTMDTLYLVTFWLYLFIRVFHQVAVGLSYVLLDTTTIVLAEQNNSSYGRQRFWAILATGVFSPICGFVIDNYSYVIAENGEKINNYDPAFYFFNALTLFTLIKASMIKVEISALPTNVWGNVMPLLKSANVWIFLFSVFIMGSCWGFLESFLFIYLKQLQAPNYLLGLTVTVGALIGLPFLYGSDWFVRKFGAVQLLIVALVVYFIRLVGYSYLNDPWWCIPYELMEAFTLHLMWVSTVQLAYQISPPGMLATLQAVVGGLNFGVGRGFGSLVGGSVIVFYGNRIAFRVVGSMALITAILYASLHYLFLQPLEVHDKKKVNRMIGGGSSDQLKRTNSLSSSKRRRQSAKDFEAAKDIEAC</sequence>
<evidence type="ECO:0000256" key="3">
    <source>
        <dbReference type="ARBA" id="ARBA00022692"/>
    </source>
</evidence>
<dbReference type="InterPro" id="IPR036259">
    <property type="entry name" value="MFS_trans_sf"/>
</dbReference>
<feature type="compositionally biased region" description="Basic and acidic residues" evidence="6">
    <location>
        <begin position="567"/>
        <end position="580"/>
    </location>
</feature>
<keyword evidence="5 7" id="KW-0472">Membrane</keyword>
<feature type="transmembrane region" description="Helical" evidence="7">
    <location>
        <begin position="350"/>
        <end position="375"/>
    </location>
</feature>
<comment type="similarity">
    <text evidence="2">Belongs to the major facilitator superfamily. MFSD6 family.</text>
</comment>
<feature type="compositionally biased region" description="Low complexity" evidence="6">
    <location>
        <begin position="194"/>
        <end position="213"/>
    </location>
</feature>
<dbReference type="EMBL" id="GGYP01006279">
    <property type="protein sequence ID" value="MDE51050.1"/>
    <property type="molecule type" value="Transcribed_RNA"/>
</dbReference>
<dbReference type="PANTHER" id="PTHR16172">
    <property type="entry name" value="MAJOR FACILITATOR SUPERFAMILY DOMAIN-CONTAINING PROTEIN 6-LIKE"/>
    <property type="match status" value="1"/>
</dbReference>
<evidence type="ECO:0000256" key="2">
    <source>
        <dbReference type="ARBA" id="ARBA00005241"/>
    </source>
</evidence>
<proteinExistence type="inferred from homology"/>
<dbReference type="SUPFAM" id="SSF103473">
    <property type="entry name" value="MFS general substrate transporter"/>
    <property type="match status" value="1"/>
</dbReference>
<gene>
    <name evidence="10" type="primary">Mfsd6_1</name>
    <name evidence="9" type="synonym">Mfsd6_0</name>
    <name evidence="9" type="ORF">g.11667</name>
    <name evidence="10" type="ORF">g.11668</name>
</gene>
<evidence type="ECO:0000256" key="4">
    <source>
        <dbReference type="ARBA" id="ARBA00022989"/>
    </source>
</evidence>
<dbReference type="InterPro" id="IPR051717">
    <property type="entry name" value="MFS_MFSD6"/>
</dbReference>
<feature type="region of interest" description="Disordered" evidence="6">
    <location>
        <begin position="545"/>
        <end position="580"/>
    </location>
</feature>
<feature type="transmembrane region" description="Helical" evidence="7">
    <location>
        <begin position="477"/>
        <end position="499"/>
    </location>
</feature>
<dbReference type="CDD" id="cd17335">
    <property type="entry name" value="MFS_MFSD6"/>
    <property type="match status" value="1"/>
</dbReference>